<feature type="compositionally biased region" description="Basic and acidic residues" evidence="1">
    <location>
        <begin position="646"/>
        <end position="673"/>
    </location>
</feature>
<feature type="compositionally biased region" description="Basic and acidic residues" evidence="1">
    <location>
        <begin position="746"/>
        <end position="762"/>
    </location>
</feature>
<evidence type="ECO:0000313" key="3">
    <source>
        <dbReference type="EMBL" id="OEU19656.1"/>
    </source>
</evidence>
<feature type="compositionally biased region" description="Basic and acidic residues" evidence="1">
    <location>
        <begin position="717"/>
        <end position="734"/>
    </location>
</feature>
<feature type="compositionally biased region" description="Basic residues" evidence="1">
    <location>
        <begin position="735"/>
        <end position="745"/>
    </location>
</feature>
<gene>
    <name evidence="3" type="ORF">FRACYDRAFT_235712</name>
</gene>
<organism evidence="3 4">
    <name type="scientific">Fragilariopsis cylindrus CCMP1102</name>
    <dbReference type="NCBI Taxonomy" id="635003"/>
    <lineage>
        <taxon>Eukaryota</taxon>
        <taxon>Sar</taxon>
        <taxon>Stramenopiles</taxon>
        <taxon>Ochrophyta</taxon>
        <taxon>Bacillariophyta</taxon>
        <taxon>Bacillariophyceae</taxon>
        <taxon>Bacillariophycidae</taxon>
        <taxon>Bacillariales</taxon>
        <taxon>Bacillariaceae</taxon>
        <taxon>Fragilariopsis</taxon>
    </lineage>
</organism>
<accession>A0A1E7FNE4</accession>
<reference evidence="3 4" key="1">
    <citation type="submission" date="2016-09" db="EMBL/GenBank/DDBJ databases">
        <title>Extensive genetic diversity and differential bi-allelic expression allows diatom success in the polar Southern Ocean.</title>
        <authorList>
            <consortium name="DOE Joint Genome Institute"/>
            <person name="Mock T."/>
            <person name="Otillar R.P."/>
            <person name="Strauss J."/>
            <person name="Dupont C."/>
            <person name="Frickenhaus S."/>
            <person name="Maumus F."/>
            <person name="Mcmullan M."/>
            <person name="Sanges R."/>
            <person name="Schmutz J."/>
            <person name="Toseland A."/>
            <person name="Valas R."/>
            <person name="Veluchamy A."/>
            <person name="Ward B.J."/>
            <person name="Allen A."/>
            <person name="Barry K."/>
            <person name="Falciatore A."/>
            <person name="Ferrante M."/>
            <person name="Fortunato A.E."/>
            <person name="Gloeckner G."/>
            <person name="Gruber A."/>
            <person name="Hipkin R."/>
            <person name="Janech M."/>
            <person name="Kroth P."/>
            <person name="Leese F."/>
            <person name="Lindquist E."/>
            <person name="Lyon B.R."/>
            <person name="Martin J."/>
            <person name="Mayer C."/>
            <person name="Parker M."/>
            <person name="Quesneville H."/>
            <person name="Raymond J."/>
            <person name="Uhlig C."/>
            <person name="Valentin K.U."/>
            <person name="Worden A.Z."/>
            <person name="Armbrust E.V."/>
            <person name="Bowler C."/>
            <person name="Green B."/>
            <person name="Moulton V."/>
            <person name="Van Oosterhout C."/>
            <person name="Grigoriev I."/>
        </authorList>
    </citation>
    <scope>NUCLEOTIDE SEQUENCE [LARGE SCALE GENOMIC DNA]</scope>
    <source>
        <strain evidence="3 4">CCMP1102</strain>
    </source>
</reference>
<dbReference type="SUPFAM" id="SSF50405">
    <property type="entry name" value="Actin-crosslinking proteins"/>
    <property type="match status" value="2"/>
</dbReference>
<evidence type="ECO:0008006" key="5">
    <source>
        <dbReference type="Google" id="ProtNLM"/>
    </source>
</evidence>
<name>A0A1E7FNE4_9STRA</name>
<feature type="compositionally biased region" description="Basic and acidic residues" evidence="1">
    <location>
        <begin position="685"/>
        <end position="705"/>
    </location>
</feature>
<dbReference type="AlphaFoldDB" id="A0A1E7FNE4"/>
<dbReference type="CDD" id="cd00257">
    <property type="entry name" value="beta-trefoil_FSCN-like"/>
    <property type="match status" value="1"/>
</dbReference>
<evidence type="ECO:0000256" key="2">
    <source>
        <dbReference type="SAM" id="Phobius"/>
    </source>
</evidence>
<keyword evidence="4" id="KW-1185">Reference proteome</keyword>
<dbReference type="SUPFAM" id="SSF50353">
    <property type="entry name" value="Cytokine"/>
    <property type="match status" value="1"/>
</dbReference>
<sequence>MITNAITDEFPCIEATRCLITEKEMGMRLTVKTLTKNNTNIGIGYTRAVDESQNQYIVTFSKDRKPTEEWYLHLDYARCDGDEGNETALRRVLQIRHSETGQYLCSDDKGRVSVTDISSPSTYWWMIMSKSSSTSSSSSLTSMSESSGGTDGQYILMSKEHAPRRLAYTTNLKGFTSDEDFQLMTSKNSGSPSTWELKFTSGELCFMSNPVMHCNLRCNLLGQLSLNSGLNGWEVFRFIEVGNGDLYISSWTHYTKFLSSNTDGQVYATDSSSNPTLGYAERWRLEPAADGKGLYLKNVASSRYLSVGRSKNEALWTTTKPNDYALWHVNAAHSHIYYLTSLFASTARKTDVDVVDDVVVDNDDDGEGLRPLECDTAFNDEDNDDVVVVKNNNITASDYNQIYSKHSAPDMHVSSRKGAAYLTKNKRKQEEWKVEVTPDGFMTFFSIAHEKYLGCNSKGDVHTTTSKGSWCFWEKQESLNGGVMFLSREHLRYLAVSEDDGSLCTTDGEGQTNLKNAWRLDPRLPRTVSGGKIAGAMGFAITIAMPFAVLGAVEAVGATITELALLGGVSVEALASLGAGAAIGVGMVGATAVLMPNDSNLQSEEMSTTRTDLPNEYTFVAQRPISGWKSWANPVSKSPPTSPIRSKIEDDQEKGDVVRDEVDSKDIDKNEGKTKKKNKKKKKKKAEERESESVDDDMVKSKSEDNGGLVDQEEVEDARGEIESESENKEEEKKKKIKKKKKKKAKERESESVNDDMVKSKSEGGALVDQEEEEEDGKGEIEIESEKKEEDGGMPSPSPTSVADVTSHIANMDKLEKGALVSPSTSLEDFQSKKLFDGHTADTSMAEIKA</sequence>
<dbReference type="OrthoDB" id="56967at2759"/>
<feature type="compositionally biased region" description="Basic and acidic residues" evidence="1">
    <location>
        <begin position="778"/>
        <end position="791"/>
    </location>
</feature>
<dbReference type="InterPro" id="IPR008996">
    <property type="entry name" value="IL1/FGF"/>
</dbReference>
<feature type="compositionally biased region" description="Basic residues" evidence="1">
    <location>
        <begin position="674"/>
        <end position="684"/>
    </location>
</feature>
<evidence type="ECO:0000313" key="4">
    <source>
        <dbReference type="Proteomes" id="UP000095751"/>
    </source>
</evidence>
<dbReference type="InParanoid" id="A0A1E7FNE4"/>
<keyword evidence="2" id="KW-1133">Transmembrane helix</keyword>
<evidence type="ECO:0000256" key="1">
    <source>
        <dbReference type="SAM" id="MobiDB-lite"/>
    </source>
</evidence>
<protein>
    <recommendedName>
        <fullName evidence="5">Fascin domain-containing protein</fullName>
    </recommendedName>
</protein>
<dbReference type="Proteomes" id="UP000095751">
    <property type="component" value="Unassembled WGS sequence"/>
</dbReference>
<feature type="compositionally biased region" description="Basic and acidic residues" evidence="1">
    <location>
        <begin position="830"/>
        <end position="840"/>
    </location>
</feature>
<dbReference type="InterPro" id="IPR008999">
    <property type="entry name" value="Actin-crosslinking"/>
</dbReference>
<keyword evidence="2" id="KW-0812">Transmembrane</keyword>
<feature type="region of interest" description="Disordered" evidence="1">
    <location>
        <begin position="629"/>
        <end position="850"/>
    </location>
</feature>
<proteinExistence type="predicted"/>
<dbReference type="EMBL" id="KV784355">
    <property type="protein sequence ID" value="OEU19656.1"/>
    <property type="molecule type" value="Genomic_DNA"/>
</dbReference>
<dbReference type="Gene3D" id="2.80.10.50">
    <property type="match status" value="2"/>
</dbReference>
<keyword evidence="2" id="KW-0472">Membrane</keyword>
<feature type="transmembrane region" description="Helical" evidence="2">
    <location>
        <begin position="573"/>
        <end position="595"/>
    </location>
</feature>
<feature type="transmembrane region" description="Helical" evidence="2">
    <location>
        <begin position="533"/>
        <end position="553"/>
    </location>
</feature>
<dbReference type="KEGG" id="fcy:FRACYDRAFT_235712"/>